<dbReference type="PANTHER" id="PTHR15741:SF27">
    <property type="entry name" value="TRANSCRIPTION FACTOR AP-4"/>
    <property type="match status" value="1"/>
</dbReference>
<keyword evidence="9" id="KW-1185">Reference proteome</keyword>
<gene>
    <name evidence="8" type="ORF">DM02DRAFT_705492</name>
</gene>
<accession>A0A2V1ECY3</accession>
<keyword evidence="2" id="KW-0805">Transcription regulation</keyword>
<dbReference type="GO" id="GO:0000981">
    <property type="term" value="F:DNA-binding transcription factor activity, RNA polymerase II-specific"/>
    <property type="evidence" value="ECO:0007669"/>
    <property type="project" value="TreeGrafter"/>
</dbReference>
<organism evidence="8 9">
    <name type="scientific">Periconia macrospinosa</name>
    <dbReference type="NCBI Taxonomy" id="97972"/>
    <lineage>
        <taxon>Eukaryota</taxon>
        <taxon>Fungi</taxon>
        <taxon>Dikarya</taxon>
        <taxon>Ascomycota</taxon>
        <taxon>Pezizomycotina</taxon>
        <taxon>Dothideomycetes</taxon>
        <taxon>Pleosporomycetidae</taxon>
        <taxon>Pleosporales</taxon>
        <taxon>Massarineae</taxon>
        <taxon>Periconiaceae</taxon>
        <taxon>Periconia</taxon>
    </lineage>
</organism>
<feature type="region of interest" description="Disordered" evidence="6">
    <location>
        <begin position="204"/>
        <end position="285"/>
    </location>
</feature>
<reference evidence="8 9" key="1">
    <citation type="journal article" date="2018" name="Sci. Rep.">
        <title>Comparative genomics provides insights into the lifestyle and reveals functional heterogeneity of dark septate endophytic fungi.</title>
        <authorList>
            <person name="Knapp D.G."/>
            <person name="Nemeth J.B."/>
            <person name="Barry K."/>
            <person name="Hainaut M."/>
            <person name="Henrissat B."/>
            <person name="Johnson J."/>
            <person name="Kuo A."/>
            <person name="Lim J.H.P."/>
            <person name="Lipzen A."/>
            <person name="Nolan M."/>
            <person name="Ohm R.A."/>
            <person name="Tamas L."/>
            <person name="Grigoriev I.V."/>
            <person name="Spatafora J.W."/>
            <person name="Nagy L.G."/>
            <person name="Kovacs G.M."/>
        </authorList>
    </citation>
    <scope>NUCLEOTIDE SEQUENCE [LARGE SCALE GENOMIC DNA]</scope>
    <source>
        <strain evidence="8 9">DSE2036</strain>
    </source>
</reference>
<evidence type="ECO:0000256" key="4">
    <source>
        <dbReference type="ARBA" id="ARBA00023163"/>
    </source>
</evidence>
<dbReference type="SMART" id="SM00353">
    <property type="entry name" value="HLH"/>
    <property type="match status" value="1"/>
</dbReference>
<keyword evidence="3" id="KW-0238">DNA-binding</keyword>
<dbReference type="OrthoDB" id="5778525at2759"/>
<sequence>MQFSDTFTGDFFGASPPNAADNPGSSLLSEMESQQLTDFFNTGWTDTSFAPFSEHKDAQDDLGWGFVPPATIHSVSTTIPDQSQLHHPFPNDRFSIPQSTTHSHLYNTSDDLRAASTLYNNAQLPQAGQPTQTAQRSQSFHAPSNIHHGIPNNHMNGYSSATFNGLPMVSTPHGLINEQIAALLPRHEANGSVDAQLCAEFATSPAHEQDASSGEEEGEEMPAKKKRKGKMAVRNGKRKAAPAAGGKNRKASVDDRVSKKKRGSVATQKLQRENLSEEQKRNNHILSEQKRRNLIKRGFDDLAELVPEIRSGGLSKSGVLTEAANFLEFLITNNELLRGLMSDDDG</sequence>
<dbReference type="GO" id="GO:0005634">
    <property type="term" value="C:nucleus"/>
    <property type="evidence" value="ECO:0007669"/>
    <property type="project" value="UniProtKB-SubCell"/>
</dbReference>
<evidence type="ECO:0000256" key="2">
    <source>
        <dbReference type="ARBA" id="ARBA00023015"/>
    </source>
</evidence>
<dbReference type="Pfam" id="PF00010">
    <property type="entry name" value="HLH"/>
    <property type="match status" value="1"/>
</dbReference>
<dbReference type="SUPFAM" id="SSF47459">
    <property type="entry name" value="HLH, helix-loop-helix DNA-binding domain"/>
    <property type="match status" value="1"/>
</dbReference>
<dbReference type="STRING" id="97972.A0A2V1ECY3"/>
<dbReference type="Proteomes" id="UP000244855">
    <property type="component" value="Unassembled WGS sequence"/>
</dbReference>
<dbReference type="Gene3D" id="4.10.280.10">
    <property type="entry name" value="Helix-loop-helix DNA-binding domain"/>
    <property type="match status" value="1"/>
</dbReference>
<feature type="region of interest" description="Disordered" evidence="6">
    <location>
        <begin position="126"/>
        <end position="153"/>
    </location>
</feature>
<evidence type="ECO:0000256" key="6">
    <source>
        <dbReference type="SAM" id="MobiDB-lite"/>
    </source>
</evidence>
<dbReference type="GO" id="GO:0000978">
    <property type="term" value="F:RNA polymerase II cis-regulatory region sequence-specific DNA binding"/>
    <property type="evidence" value="ECO:0007669"/>
    <property type="project" value="TreeGrafter"/>
</dbReference>
<evidence type="ECO:0000259" key="7">
    <source>
        <dbReference type="PROSITE" id="PS50888"/>
    </source>
</evidence>
<feature type="domain" description="BHLH" evidence="7">
    <location>
        <begin position="279"/>
        <end position="330"/>
    </location>
</feature>
<dbReference type="InterPro" id="IPR052207">
    <property type="entry name" value="Max-like/E-box_TFs"/>
</dbReference>
<keyword evidence="4" id="KW-0804">Transcription</keyword>
<dbReference type="CDD" id="cd11404">
    <property type="entry name" value="bHLHzip_Mlx_like"/>
    <property type="match status" value="1"/>
</dbReference>
<dbReference type="InterPro" id="IPR036638">
    <property type="entry name" value="HLH_DNA-bd_sf"/>
</dbReference>
<proteinExistence type="predicted"/>
<protein>
    <recommendedName>
        <fullName evidence="7">BHLH domain-containing protein</fullName>
    </recommendedName>
</protein>
<dbReference type="PANTHER" id="PTHR15741">
    <property type="entry name" value="BASIC HELIX-LOOP-HELIX ZIP TRANSCRIPTION FACTOR"/>
    <property type="match status" value="1"/>
</dbReference>
<evidence type="ECO:0000256" key="3">
    <source>
        <dbReference type="ARBA" id="ARBA00023125"/>
    </source>
</evidence>
<dbReference type="InterPro" id="IPR011598">
    <property type="entry name" value="bHLH_dom"/>
</dbReference>
<feature type="region of interest" description="Disordered" evidence="6">
    <location>
        <begin position="1"/>
        <end position="25"/>
    </location>
</feature>
<evidence type="ECO:0000313" key="9">
    <source>
        <dbReference type="Proteomes" id="UP000244855"/>
    </source>
</evidence>
<dbReference type="GO" id="GO:0046983">
    <property type="term" value="F:protein dimerization activity"/>
    <property type="evidence" value="ECO:0007669"/>
    <property type="project" value="InterPro"/>
</dbReference>
<feature type="compositionally biased region" description="Polar residues" evidence="6">
    <location>
        <begin position="126"/>
        <end position="142"/>
    </location>
</feature>
<dbReference type="PROSITE" id="PS50888">
    <property type="entry name" value="BHLH"/>
    <property type="match status" value="1"/>
</dbReference>
<feature type="compositionally biased region" description="Basic residues" evidence="6">
    <location>
        <begin position="224"/>
        <end position="240"/>
    </location>
</feature>
<feature type="compositionally biased region" description="Basic and acidic residues" evidence="6">
    <location>
        <begin position="270"/>
        <end position="285"/>
    </location>
</feature>
<dbReference type="AlphaFoldDB" id="A0A2V1ECY3"/>
<dbReference type="EMBL" id="KZ805305">
    <property type="protein sequence ID" value="PVI07115.1"/>
    <property type="molecule type" value="Genomic_DNA"/>
</dbReference>
<evidence type="ECO:0000256" key="1">
    <source>
        <dbReference type="ARBA" id="ARBA00004123"/>
    </source>
</evidence>
<keyword evidence="5" id="KW-0539">Nucleus</keyword>
<name>A0A2V1ECY3_9PLEO</name>
<evidence type="ECO:0000313" key="8">
    <source>
        <dbReference type="EMBL" id="PVI07115.1"/>
    </source>
</evidence>
<comment type="subcellular location">
    <subcellularLocation>
        <location evidence="1">Nucleus</location>
    </subcellularLocation>
</comment>
<evidence type="ECO:0000256" key="5">
    <source>
        <dbReference type="ARBA" id="ARBA00023242"/>
    </source>
</evidence>